<evidence type="ECO:0000256" key="1">
    <source>
        <dbReference type="SAM" id="Phobius"/>
    </source>
</evidence>
<organism evidence="2 3">
    <name type="scientific">Actinacidiphila glaucinigra</name>
    <dbReference type="NCBI Taxonomy" id="235986"/>
    <lineage>
        <taxon>Bacteria</taxon>
        <taxon>Bacillati</taxon>
        <taxon>Actinomycetota</taxon>
        <taxon>Actinomycetes</taxon>
        <taxon>Kitasatosporales</taxon>
        <taxon>Streptomycetaceae</taxon>
        <taxon>Actinacidiphila</taxon>
    </lineage>
</organism>
<sequence length="114" mass="11425">MTRPGRSRVRLLLSAATVLVLIGCTAAAWLLPRPPAASASGAMLQDTATVTVAGSSSPCELIAGPARAYCTASKSNSVTAPAAGWGAQGWWLLGFSTAAIAAAAALIVTTGRDR</sequence>
<evidence type="ECO:0000313" key="2">
    <source>
        <dbReference type="EMBL" id="SNT33061.1"/>
    </source>
</evidence>
<dbReference type="Proteomes" id="UP000198280">
    <property type="component" value="Unassembled WGS sequence"/>
</dbReference>
<accession>A0A239LRH7</accession>
<dbReference type="EMBL" id="FZOF01000021">
    <property type="protein sequence ID" value="SNT33061.1"/>
    <property type="molecule type" value="Genomic_DNA"/>
</dbReference>
<keyword evidence="1" id="KW-0472">Membrane</keyword>
<dbReference type="PROSITE" id="PS51257">
    <property type="entry name" value="PROKAR_LIPOPROTEIN"/>
    <property type="match status" value="1"/>
</dbReference>
<evidence type="ECO:0000313" key="3">
    <source>
        <dbReference type="Proteomes" id="UP000198280"/>
    </source>
</evidence>
<keyword evidence="1" id="KW-0812">Transmembrane</keyword>
<gene>
    <name evidence="2" type="ORF">SAMN05216252_12119</name>
</gene>
<feature type="transmembrane region" description="Helical" evidence="1">
    <location>
        <begin position="89"/>
        <end position="108"/>
    </location>
</feature>
<keyword evidence="3" id="KW-1185">Reference proteome</keyword>
<dbReference type="AlphaFoldDB" id="A0A239LRH7"/>
<proteinExistence type="predicted"/>
<keyword evidence="1" id="KW-1133">Transmembrane helix</keyword>
<reference evidence="2 3" key="1">
    <citation type="submission" date="2017-06" db="EMBL/GenBank/DDBJ databases">
        <authorList>
            <person name="Kim H.J."/>
            <person name="Triplett B.A."/>
        </authorList>
    </citation>
    <scope>NUCLEOTIDE SEQUENCE [LARGE SCALE GENOMIC DNA]</scope>
    <source>
        <strain evidence="2 3">CGMCC 4.1858</strain>
    </source>
</reference>
<name>A0A239LRH7_9ACTN</name>
<protein>
    <submittedName>
        <fullName evidence="2">Uncharacterized protein</fullName>
    </submittedName>
</protein>